<dbReference type="InterPro" id="IPR034422">
    <property type="entry name" value="HydE/PylB-like"/>
</dbReference>
<dbReference type="CDD" id="cd01335">
    <property type="entry name" value="Radical_SAM"/>
    <property type="match status" value="1"/>
</dbReference>
<dbReference type="GO" id="GO:0016740">
    <property type="term" value="F:transferase activity"/>
    <property type="evidence" value="ECO:0007669"/>
    <property type="project" value="TreeGrafter"/>
</dbReference>
<dbReference type="SFLD" id="SFLDS00029">
    <property type="entry name" value="Radical_SAM"/>
    <property type="match status" value="1"/>
</dbReference>
<dbReference type="SMART" id="SM00729">
    <property type="entry name" value="Elp3"/>
    <property type="match status" value="1"/>
</dbReference>
<dbReference type="InterPro" id="IPR007197">
    <property type="entry name" value="rSAM"/>
</dbReference>
<evidence type="ECO:0000256" key="4">
    <source>
        <dbReference type="ARBA" id="ARBA00023004"/>
    </source>
</evidence>
<dbReference type="Gene3D" id="3.20.20.70">
    <property type="entry name" value="Aldolase class I"/>
    <property type="match status" value="1"/>
</dbReference>
<evidence type="ECO:0000313" key="7">
    <source>
        <dbReference type="EMBL" id="BAL81687.1"/>
    </source>
</evidence>
<accession>A0A7U6GG21</accession>
<sequence length="336" mass="38691">MSVVPLYKEDILQKDIRVSIGSLALLGLKDVKVFAKPTTIYLMVEERCMFNCLYCAQARESNANLENLSRVTWPKETFKNVLDALIKHKDDYRRICFQVVNGRNYYEDLVQFLKVLKVSQINVPISISIRETNINRIREMFSLGVERIGLPIDVVSKEHFSKIRGGNFESTFSFIIDTAREFKGKITTHIIVGLNETDFELYDAMEKFFHNNVLVSLFAFTPIKGTPFESHPKVPIGRYRKFQFVRALFFKHIPFEPIFESGELSGVKIDAPKEKILELISDPSNYITQGCPNCNRPFYNETPAGPLYNFPTKPSDTSFVFKDFVKVVFDGKVEFN</sequence>
<keyword evidence="3" id="KW-0479">Metal-binding</keyword>
<name>A0A7U6GG21_CALEA</name>
<keyword evidence="5" id="KW-0411">Iron-sulfur</keyword>
<reference evidence="7 8" key="1">
    <citation type="submission" date="2011-01" db="EMBL/GenBank/DDBJ databases">
        <title>Whole genome sequence of Caldisericum exile AZM16c01.</title>
        <authorList>
            <person name="Narita-Yamada S."/>
            <person name="Kawakoshi A."/>
            <person name="Nakamura S."/>
            <person name="Sasagawa M."/>
            <person name="Fukada J."/>
            <person name="Sekine M."/>
            <person name="Kato Y."/>
            <person name="Fukai R."/>
            <person name="Sasaki K."/>
            <person name="Hanamaki A."/>
            <person name="Narita H."/>
            <person name="Konno Y."/>
            <person name="Mori K."/>
            <person name="Yamazaki S."/>
            <person name="Suzuki K."/>
            <person name="Fujita N."/>
        </authorList>
    </citation>
    <scope>NUCLEOTIDE SEQUENCE [LARGE SCALE GENOMIC DNA]</scope>
    <source>
        <strain evidence="8">DSM 21853 / NBRC 104410 / AZM16c01</strain>
    </source>
</reference>
<dbReference type="EMBL" id="AP012051">
    <property type="protein sequence ID" value="BAL81687.1"/>
    <property type="molecule type" value="Genomic_DNA"/>
</dbReference>
<dbReference type="InterPro" id="IPR006638">
    <property type="entry name" value="Elp3/MiaA/NifB-like_rSAM"/>
</dbReference>
<evidence type="ECO:0000256" key="5">
    <source>
        <dbReference type="ARBA" id="ARBA00023014"/>
    </source>
</evidence>
<evidence type="ECO:0000259" key="6">
    <source>
        <dbReference type="PROSITE" id="PS51918"/>
    </source>
</evidence>
<dbReference type="Pfam" id="PF04055">
    <property type="entry name" value="Radical_SAM"/>
    <property type="match status" value="1"/>
</dbReference>
<evidence type="ECO:0000256" key="1">
    <source>
        <dbReference type="ARBA" id="ARBA00001966"/>
    </source>
</evidence>
<organism evidence="7 8">
    <name type="scientific">Caldisericum exile (strain DSM 21853 / NBRC 104410 / AZM16c01)</name>
    <dbReference type="NCBI Taxonomy" id="511051"/>
    <lineage>
        <taxon>Bacteria</taxon>
        <taxon>Pseudomonadati</taxon>
        <taxon>Caldisericota/Cryosericota group</taxon>
        <taxon>Caldisericota</taxon>
        <taxon>Caldisericia</taxon>
        <taxon>Caldisericales</taxon>
        <taxon>Caldisericaceae</taxon>
        <taxon>Caldisericum</taxon>
    </lineage>
</organism>
<evidence type="ECO:0000256" key="3">
    <source>
        <dbReference type="ARBA" id="ARBA00022723"/>
    </source>
</evidence>
<protein>
    <recommendedName>
        <fullName evidence="6">Radical SAM core domain-containing protein</fullName>
    </recommendedName>
</protein>
<dbReference type="RefSeq" id="WP_014454082.1">
    <property type="nucleotide sequence ID" value="NC_017096.1"/>
</dbReference>
<proteinExistence type="predicted"/>
<dbReference type="GO" id="GO:0051536">
    <property type="term" value="F:iron-sulfur cluster binding"/>
    <property type="evidence" value="ECO:0007669"/>
    <property type="project" value="UniProtKB-KW"/>
</dbReference>
<evidence type="ECO:0000313" key="8">
    <source>
        <dbReference type="Proteomes" id="UP000004793"/>
    </source>
</evidence>
<gene>
    <name evidence="7" type="ordered locus">CSE_15610</name>
</gene>
<dbReference type="PANTHER" id="PTHR43726">
    <property type="entry name" value="3-METHYLORNITHINE SYNTHASE"/>
    <property type="match status" value="1"/>
</dbReference>
<dbReference type="PROSITE" id="PS51918">
    <property type="entry name" value="RADICAL_SAM"/>
    <property type="match status" value="1"/>
</dbReference>
<keyword evidence="4" id="KW-0408">Iron</keyword>
<dbReference type="KEGG" id="cex:CSE_15610"/>
<dbReference type="GO" id="GO:0046872">
    <property type="term" value="F:metal ion binding"/>
    <property type="evidence" value="ECO:0007669"/>
    <property type="project" value="UniProtKB-KW"/>
</dbReference>
<feature type="domain" description="Radical SAM core" evidence="6">
    <location>
        <begin position="34"/>
        <end position="254"/>
    </location>
</feature>
<comment type="cofactor">
    <cofactor evidence="1">
        <name>[4Fe-4S] cluster</name>
        <dbReference type="ChEBI" id="CHEBI:49883"/>
    </cofactor>
</comment>
<dbReference type="InterPro" id="IPR058240">
    <property type="entry name" value="rSAM_sf"/>
</dbReference>
<keyword evidence="2" id="KW-0949">S-adenosyl-L-methionine</keyword>
<dbReference type="InterPro" id="IPR013785">
    <property type="entry name" value="Aldolase_TIM"/>
</dbReference>
<dbReference type="PANTHER" id="PTHR43726:SF1">
    <property type="entry name" value="BIOTIN SYNTHASE"/>
    <property type="match status" value="1"/>
</dbReference>
<dbReference type="Proteomes" id="UP000004793">
    <property type="component" value="Chromosome"/>
</dbReference>
<dbReference type="SUPFAM" id="SSF102114">
    <property type="entry name" value="Radical SAM enzymes"/>
    <property type="match status" value="1"/>
</dbReference>
<keyword evidence="8" id="KW-1185">Reference proteome</keyword>
<evidence type="ECO:0000256" key="2">
    <source>
        <dbReference type="ARBA" id="ARBA00022691"/>
    </source>
</evidence>
<dbReference type="AlphaFoldDB" id="A0A7U6GG21"/>
<dbReference type="OrthoDB" id="5495221at2"/>
<dbReference type="SFLD" id="SFLDG01098">
    <property type="entry name" value="Uncharacterised_Radical_SAM_Su"/>
    <property type="match status" value="1"/>
</dbReference>